<evidence type="ECO:0000313" key="17">
    <source>
        <dbReference type="Proteomes" id="UP001169760"/>
    </source>
</evidence>
<evidence type="ECO:0000259" key="15">
    <source>
        <dbReference type="Pfam" id="PF00925"/>
    </source>
</evidence>
<sequence>MELNTTEEIIDEIRQGRMVILMDDEDRENEGDLIMAAEQVRPEDINFMATHARGLICLTLSEERCKQLDLPLMVRDNHAAHSTNFTVSIEAAEGVTTGISAADRARTIRAAVKRDALPRDLVQPGHIFPLMSQPGGVLSRAGHTEAGCDLARLGGYEPAAVIVEIMNEDGSMARREDLEKFAKRHNIKIGTIADLIQYRAINEKTVTCINERTVHTNHGEFILKTYLDKARKECHFALLKGEVRPDEPTLVRVHVGNTARDVLGVQRTDMDNLSWSFQDAMKRVAEEGNGVLVLICHNETTEEIEESIDWMLSGKKARPRQDVAYKQVGTGSQILKDLGVSKMRLLSAPFKFKAISGFNLEVVEYLKNDA</sequence>
<evidence type="ECO:0000256" key="4">
    <source>
        <dbReference type="ARBA" id="ARBA00004904"/>
    </source>
</evidence>
<evidence type="ECO:0000256" key="14">
    <source>
        <dbReference type="HAMAP-Rule" id="MF_00180"/>
    </source>
</evidence>
<gene>
    <name evidence="16" type="primary">ribBA</name>
    <name evidence="14" type="synonym">ribB</name>
    <name evidence="16" type="ORF">Q4521_17545</name>
</gene>
<keyword evidence="10 14" id="KW-0479">Metal-binding</keyword>
<dbReference type="GO" id="GO:0008686">
    <property type="term" value="F:3,4-dihydroxy-2-butanone-4-phosphate synthase activity"/>
    <property type="evidence" value="ECO:0007669"/>
    <property type="project" value="UniProtKB-UniRule"/>
</dbReference>
<feature type="binding site" evidence="14">
    <location>
        <position position="32"/>
    </location>
    <ligand>
        <name>D-ribulose 5-phosphate</name>
        <dbReference type="ChEBI" id="CHEBI:58121"/>
    </ligand>
</feature>
<comment type="cofactor">
    <cofactor evidence="14">
        <name>Mg(2+)</name>
        <dbReference type="ChEBI" id="CHEBI:18420"/>
    </cofactor>
    <cofactor evidence="14">
        <name>Mn(2+)</name>
        <dbReference type="ChEBI" id="CHEBI:29035"/>
    </cofactor>
    <text evidence="14">Binds 2 divalent metal cations per subunit. Magnesium or manganese.</text>
</comment>
<dbReference type="PANTHER" id="PTHR21327">
    <property type="entry name" value="GTP CYCLOHYDROLASE II-RELATED"/>
    <property type="match status" value="1"/>
</dbReference>
<keyword evidence="16" id="KW-0378">Hydrolase</keyword>
<feature type="site" description="Essential for catalytic activity" evidence="14">
    <location>
        <position position="164"/>
    </location>
</feature>
<dbReference type="AlphaFoldDB" id="A0AAW7X9G7"/>
<dbReference type="FunFam" id="3.90.870.10:FF:000001">
    <property type="entry name" value="Riboflavin biosynthesis protein RibBA"/>
    <property type="match status" value="1"/>
</dbReference>
<evidence type="ECO:0000256" key="5">
    <source>
        <dbReference type="ARBA" id="ARBA00005520"/>
    </source>
</evidence>
<feature type="binding site" evidence="14">
    <location>
        <position position="28"/>
    </location>
    <ligand>
        <name>Mg(2+)</name>
        <dbReference type="ChEBI" id="CHEBI:18420"/>
        <label>2</label>
    </ligand>
</feature>
<evidence type="ECO:0000256" key="2">
    <source>
        <dbReference type="ARBA" id="ARBA00001936"/>
    </source>
</evidence>
<evidence type="ECO:0000256" key="7">
    <source>
        <dbReference type="ARBA" id="ARBA00012153"/>
    </source>
</evidence>
<dbReference type="GO" id="GO:0009231">
    <property type="term" value="P:riboflavin biosynthetic process"/>
    <property type="evidence" value="ECO:0007669"/>
    <property type="project" value="UniProtKB-UniRule"/>
</dbReference>
<dbReference type="Pfam" id="PF00925">
    <property type="entry name" value="GTP_cyclohydro2"/>
    <property type="match status" value="1"/>
</dbReference>
<dbReference type="PIRSF" id="PIRSF001259">
    <property type="entry name" value="RibA"/>
    <property type="match status" value="1"/>
</dbReference>
<name>A0AAW7X9G7_9GAMM</name>
<comment type="pathway">
    <text evidence="4 14">Cofactor biosynthesis; riboflavin biosynthesis; 2-hydroxy-3-oxobutyl phosphate from D-ribulose 5-phosphate: step 1/1.</text>
</comment>
<dbReference type="RefSeq" id="WP_216064569.1">
    <property type="nucleotide sequence ID" value="NZ_CP123764.1"/>
</dbReference>
<comment type="caution">
    <text evidence="16">The sequence shown here is derived from an EMBL/GenBank/DDBJ whole genome shotgun (WGS) entry which is preliminary data.</text>
</comment>
<evidence type="ECO:0000256" key="10">
    <source>
        <dbReference type="ARBA" id="ARBA00022723"/>
    </source>
</evidence>
<comment type="catalytic activity">
    <reaction evidence="1 14">
        <text>D-ribulose 5-phosphate = (2S)-2-hydroxy-3-oxobutyl phosphate + formate + H(+)</text>
        <dbReference type="Rhea" id="RHEA:18457"/>
        <dbReference type="ChEBI" id="CHEBI:15378"/>
        <dbReference type="ChEBI" id="CHEBI:15740"/>
        <dbReference type="ChEBI" id="CHEBI:58121"/>
        <dbReference type="ChEBI" id="CHEBI:58830"/>
        <dbReference type="EC" id="4.1.99.12"/>
    </reaction>
</comment>
<keyword evidence="9 14" id="KW-0686">Riboflavin biosynthesis</keyword>
<evidence type="ECO:0000256" key="11">
    <source>
        <dbReference type="ARBA" id="ARBA00022842"/>
    </source>
</evidence>
<comment type="similarity">
    <text evidence="5">In the N-terminal section; belongs to the DHBP synthase family.</text>
</comment>
<evidence type="ECO:0000256" key="1">
    <source>
        <dbReference type="ARBA" id="ARBA00000141"/>
    </source>
</evidence>
<keyword evidence="11 14" id="KW-0460">Magnesium</keyword>
<dbReference type="InterPro" id="IPR000422">
    <property type="entry name" value="DHBP_synthase_RibB"/>
</dbReference>
<evidence type="ECO:0000256" key="9">
    <source>
        <dbReference type="ARBA" id="ARBA00022619"/>
    </source>
</evidence>
<dbReference type="Proteomes" id="UP001169760">
    <property type="component" value="Unassembled WGS sequence"/>
</dbReference>
<evidence type="ECO:0000313" key="16">
    <source>
        <dbReference type="EMBL" id="MDO6424293.1"/>
    </source>
</evidence>
<feature type="binding site" evidence="14">
    <location>
        <begin position="140"/>
        <end position="144"/>
    </location>
    <ligand>
        <name>D-ribulose 5-phosphate</name>
        <dbReference type="ChEBI" id="CHEBI:58121"/>
    </ligand>
</feature>
<feature type="domain" description="GTP cyclohydrolase II" evidence="15">
    <location>
        <begin position="210"/>
        <end position="366"/>
    </location>
</feature>
<keyword evidence="13 14" id="KW-0456">Lyase</keyword>
<dbReference type="PANTHER" id="PTHR21327:SF34">
    <property type="entry name" value="3,4-DIHYDROXY-2-BUTANONE 4-PHOSPHATE SYNTHASE"/>
    <property type="match status" value="1"/>
</dbReference>
<dbReference type="GO" id="GO:0003935">
    <property type="term" value="F:GTP cyclohydrolase II activity"/>
    <property type="evidence" value="ECO:0007669"/>
    <property type="project" value="TreeGrafter"/>
</dbReference>
<comment type="cofactor">
    <cofactor evidence="2">
        <name>Mn(2+)</name>
        <dbReference type="ChEBI" id="CHEBI:29035"/>
    </cofactor>
</comment>
<comment type="similarity">
    <text evidence="6">In the C-terminal section; belongs to the GTP cyclohydrolase II family.</text>
</comment>
<evidence type="ECO:0000256" key="13">
    <source>
        <dbReference type="ARBA" id="ARBA00023239"/>
    </source>
</evidence>
<feature type="site" description="Essential for catalytic activity" evidence="14">
    <location>
        <position position="126"/>
    </location>
</feature>
<dbReference type="EMBL" id="JAUOPB010000014">
    <property type="protein sequence ID" value="MDO6424293.1"/>
    <property type="molecule type" value="Genomic_DNA"/>
</dbReference>
<comment type="subunit">
    <text evidence="14">Homodimer.</text>
</comment>
<feature type="binding site" evidence="14">
    <location>
        <position position="143"/>
    </location>
    <ligand>
        <name>Mg(2+)</name>
        <dbReference type="ChEBI" id="CHEBI:18420"/>
        <label>2</label>
    </ligand>
</feature>
<dbReference type="InterPro" id="IPR032677">
    <property type="entry name" value="GTP_cyclohydro_II"/>
</dbReference>
<reference evidence="16" key="1">
    <citation type="submission" date="2023-07" db="EMBL/GenBank/DDBJ databases">
        <title>Genome content predicts the carbon catabolic preferences of heterotrophic bacteria.</title>
        <authorList>
            <person name="Gralka M."/>
        </authorList>
    </citation>
    <scope>NUCLEOTIDE SEQUENCE</scope>
    <source>
        <strain evidence="16">I3M17_2</strain>
    </source>
</reference>
<dbReference type="NCBIfam" id="TIGR00506">
    <property type="entry name" value="ribB"/>
    <property type="match status" value="1"/>
</dbReference>
<dbReference type="GO" id="GO:0005829">
    <property type="term" value="C:cytosol"/>
    <property type="evidence" value="ECO:0007669"/>
    <property type="project" value="TreeGrafter"/>
</dbReference>
<dbReference type="EC" id="4.1.99.12" evidence="7 14"/>
<evidence type="ECO:0000256" key="3">
    <source>
        <dbReference type="ARBA" id="ARBA00002284"/>
    </source>
</evidence>
<accession>A0AAW7X9G7</accession>
<proteinExistence type="inferred from homology"/>
<feature type="binding site" evidence="14">
    <location>
        <position position="28"/>
    </location>
    <ligand>
        <name>Mg(2+)</name>
        <dbReference type="ChEBI" id="CHEBI:18420"/>
        <label>1</label>
    </ligand>
</feature>
<dbReference type="HAMAP" id="MF_00180">
    <property type="entry name" value="RibB"/>
    <property type="match status" value="1"/>
</dbReference>
<dbReference type="GO" id="GO:0030145">
    <property type="term" value="F:manganese ion binding"/>
    <property type="evidence" value="ECO:0007669"/>
    <property type="project" value="UniProtKB-UniRule"/>
</dbReference>
<dbReference type="GO" id="GO:0000287">
    <property type="term" value="F:magnesium ion binding"/>
    <property type="evidence" value="ECO:0007669"/>
    <property type="project" value="UniProtKB-UniRule"/>
</dbReference>
<dbReference type="NCBIfam" id="NF010626">
    <property type="entry name" value="PRK14019.1"/>
    <property type="match status" value="1"/>
</dbReference>
<evidence type="ECO:0000256" key="8">
    <source>
        <dbReference type="ARBA" id="ARBA00018836"/>
    </source>
</evidence>
<evidence type="ECO:0000256" key="12">
    <source>
        <dbReference type="ARBA" id="ARBA00023211"/>
    </source>
</evidence>
<dbReference type="Pfam" id="PF00926">
    <property type="entry name" value="DHBP_synthase"/>
    <property type="match status" value="1"/>
</dbReference>
<protein>
    <recommendedName>
        <fullName evidence="8 14">3,4-dihydroxy-2-butanone 4-phosphate synthase</fullName>
        <shortName evidence="14">DHBP synthase</shortName>
        <ecNumber evidence="7 14">4.1.99.12</ecNumber>
    </recommendedName>
</protein>
<organism evidence="16 17">
    <name type="scientific">Saccharophagus degradans</name>
    <dbReference type="NCBI Taxonomy" id="86304"/>
    <lineage>
        <taxon>Bacteria</taxon>
        <taxon>Pseudomonadati</taxon>
        <taxon>Pseudomonadota</taxon>
        <taxon>Gammaproteobacteria</taxon>
        <taxon>Cellvibrionales</taxon>
        <taxon>Cellvibrionaceae</taxon>
        <taxon>Saccharophagus</taxon>
    </lineage>
</organism>
<comment type="function">
    <text evidence="3 14">Catalyzes the conversion of D-ribulose 5-phosphate to formate and 3,4-dihydroxy-2-butanone 4-phosphate.</text>
</comment>
<comment type="similarity">
    <text evidence="14">Belongs to the DHBP synthase family.</text>
</comment>
<keyword evidence="12 14" id="KW-0464">Manganese</keyword>
<feature type="binding site" evidence="14">
    <location>
        <begin position="27"/>
        <end position="28"/>
    </location>
    <ligand>
        <name>D-ribulose 5-phosphate</name>
        <dbReference type="ChEBI" id="CHEBI:58121"/>
    </ligand>
</feature>
<evidence type="ECO:0000256" key="6">
    <source>
        <dbReference type="ARBA" id="ARBA00008976"/>
    </source>
</evidence>